<evidence type="ECO:0000259" key="2">
    <source>
        <dbReference type="Pfam" id="PF25597"/>
    </source>
</evidence>
<proteinExistence type="predicted"/>
<protein>
    <submittedName>
        <fullName evidence="3">Unnamed protein product</fullName>
    </submittedName>
</protein>
<dbReference type="InterPro" id="IPR057670">
    <property type="entry name" value="SH3_retrovirus"/>
</dbReference>
<dbReference type="EMBL" id="BSXT01001460">
    <property type="protein sequence ID" value="GMF42647.1"/>
    <property type="molecule type" value="Genomic_DNA"/>
</dbReference>
<gene>
    <name evidence="3" type="ORF">Pfra01_001406400</name>
</gene>
<feature type="domain" description="Retroviral polymerase SH3-like" evidence="2">
    <location>
        <begin position="67"/>
        <end position="127"/>
    </location>
</feature>
<accession>A0A9W7CTK7</accession>
<dbReference type="Proteomes" id="UP001165121">
    <property type="component" value="Unassembled WGS sequence"/>
</dbReference>
<evidence type="ECO:0000313" key="3">
    <source>
        <dbReference type="EMBL" id="GMF42647.1"/>
    </source>
</evidence>
<name>A0A9W7CTK7_9STRA</name>
<dbReference type="AlphaFoldDB" id="A0A9W7CTK7"/>
<feature type="region of interest" description="Disordered" evidence="1">
    <location>
        <begin position="182"/>
        <end position="213"/>
    </location>
</feature>
<organism evidence="3 4">
    <name type="scientific">Phytophthora fragariaefolia</name>
    <dbReference type="NCBI Taxonomy" id="1490495"/>
    <lineage>
        <taxon>Eukaryota</taxon>
        <taxon>Sar</taxon>
        <taxon>Stramenopiles</taxon>
        <taxon>Oomycota</taxon>
        <taxon>Peronosporomycetes</taxon>
        <taxon>Peronosporales</taxon>
        <taxon>Peronosporaceae</taxon>
        <taxon>Phytophthora</taxon>
    </lineage>
</organism>
<dbReference type="Pfam" id="PF25597">
    <property type="entry name" value="SH3_retrovirus"/>
    <property type="match status" value="1"/>
</dbReference>
<evidence type="ECO:0000313" key="4">
    <source>
        <dbReference type="Proteomes" id="UP001165121"/>
    </source>
</evidence>
<keyword evidence="4" id="KW-1185">Reference proteome</keyword>
<dbReference type="OrthoDB" id="109980at2759"/>
<comment type="caution">
    <text evidence="3">The sequence shown here is derived from an EMBL/GenBank/DDBJ whole genome shotgun (WGS) entry which is preliminary data.</text>
</comment>
<evidence type="ECO:0000256" key="1">
    <source>
        <dbReference type="SAM" id="MobiDB-lite"/>
    </source>
</evidence>
<sequence>MKIDRFTLRQSDAIEHFARQQRTAWPPARDDGTCINTTIYIPNVCEDDRPNQDTSSSGKPGDKFFGSLGYAHIPDEMRRKLDAKAFRCRFLGYEDGVKGYRVLSVATGKVQIVRTVKFMETTSADAEHRKADTPQTKNSLDQFFAVQWVRPLRSSLTVAKFLAKKKALAVYHFPFIQHDPDLPQQSLRAPPQRCRYSSAPTNGIPRHVGVHKR</sequence>
<reference evidence="3" key="1">
    <citation type="submission" date="2023-04" db="EMBL/GenBank/DDBJ databases">
        <title>Phytophthora fragariaefolia NBRC 109709.</title>
        <authorList>
            <person name="Ichikawa N."/>
            <person name="Sato H."/>
            <person name="Tonouchi N."/>
        </authorList>
    </citation>
    <scope>NUCLEOTIDE SEQUENCE</scope>
    <source>
        <strain evidence="3">NBRC 109709</strain>
    </source>
</reference>